<name>A0A1F7I4S0_9BACT</name>
<keyword evidence="1 3" id="KW-0963">Cytoplasm</keyword>
<dbReference type="EMBL" id="MGAC01000016">
    <property type="protein sequence ID" value="OGK38364.1"/>
    <property type="molecule type" value="Genomic_DNA"/>
</dbReference>
<dbReference type="AlphaFoldDB" id="A0A1F7I4S0"/>
<dbReference type="InterPro" id="IPR020081">
    <property type="entry name" value="SsrA-bd_prot_CS"/>
</dbReference>
<dbReference type="GO" id="GO:0070930">
    <property type="term" value="P:trans-translation-dependent protein tagging"/>
    <property type="evidence" value="ECO:0007669"/>
    <property type="project" value="TreeGrafter"/>
</dbReference>
<dbReference type="InterPro" id="IPR023620">
    <property type="entry name" value="SmpB"/>
</dbReference>
<dbReference type="GO" id="GO:0003723">
    <property type="term" value="F:RNA binding"/>
    <property type="evidence" value="ECO:0007669"/>
    <property type="project" value="UniProtKB-UniRule"/>
</dbReference>
<sequence>MKVVNREFHRNYQTLEEYEAGIALSGGEVKSVKAGHIRLEEAFVRLMDNEAYLVNAEIPIYIFARPTGYDPRQRRKLLLHKDELLRLQTKLKSASGLTIAPYSCYNKGRYIKLKIALVKGRRDLEKRKLEKGRDIEREGKREMKEYMKV</sequence>
<reference evidence="4 5" key="1">
    <citation type="journal article" date="2016" name="Nat. Commun.">
        <title>Thousands of microbial genomes shed light on interconnected biogeochemical processes in an aquifer system.</title>
        <authorList>
            <person name="Anantharaman K."/>
            <person name="Brown C.T."/>
            <person name="Hug L.A."/>
            <person name="Sharon I."/>
            <person name="Castelle C.J."/>
            <person name="Probst A.J."/>
            <person name="Thomas B.C."/>
            <person name="Singh A."/>
            <person name="Wilkins M.J."/>
            <person name="Karaoz U."/>
            <person name="Brodie E.L."/>
            <person name="Williams K.H."/>
            <person name="Hubbard S.S."/>
            <person name="Banfield J.F."/>
        </authorList>
    </citation>
    <scope>NUCLEOTIDE SEQUENCE [LARGE SCALE GENOMIC DNA]</scope>
</reference>
<dbReference type="PROSITE" id="PS01317">
    <property type="entry name" value="SSRP"/>
    <property type="match status" value="1"/>
</dbReference>
<evidence type="ECO:0000256" key="1">
    <source>
        <dbReference type="ARBA" id="ARBA00022490"/>
    </source>
</evidence>
<comment type="caution">
    <text evidence="4">The sequence shown here is derived from an EMBL/GenBank/DDBJ whole genome shotgun (WGS) entry which is preliminary data.</text>
</comment>
<dbReference type="NCBIfam" id="NF003843">
    <property type="entry name" value="PRK05422.1"/>
    <property type="match status" value="1"/>
</dbReference>
<dbReference type="Gene3D" id="2.40.280.10">
    <property type="match status" value="1"/>
</dbReference>
<comment type="similarity">
    <text evidence="3">Belongs to the SmpB family.</text>
</comment>
<comment type="function">
    <text evidence="3">Required for rescue of stalled ribosomes mediated by trans-translation. Binds to transfer-messenger RNA (tmRNA), required for stable association of tmRNA with ribosomes. tmRNA and SmpB together mimic tRNA shape, replacing the anticodon stem-loop with SmpB. tmRNA is encoded by the ssrA gene; the 2 termini fold to resemble tRNA(Ala) and it encodes a 'tag peptide', a short internal open reading frame. During trans-translation Ala-aminoacylated tmRNA acts like a tRNA, entering the A-site of stalled ribosomes, displacing the stalled mRNA. The ribosome then switches to translate the ORF on the tmRNA; the nascent peptide is terminated with the 'tag peptide' encoded by the tmRNA and targeted for degradation. The ribosome is freed to recommence translation, which seems to be the essential function of trans-translation.</text>
</comment>
<dbReference type="HAMAP" id="MF_00023">
    <property type="entry name" value="SmpB"/>
    <property type="match status" value="1"/>
</dbReference>
<keyword evidence="2 3" id="KW-0694">RNA-binding</keyword>
<evidence type="ECO:0000256" key="3">
    <source>
        <dbReference type="HAMAP-Rule" id="MF_00023"/>
    </source>
</evidence>
<dbReference type="CDD" id="cd09294">
    <property type="entry name" value="SmpB"/>
    <property type="match status" value="1"/>
</dbReference>
<gene>
    <name evidence="3" type="primary">smpB</name>
    <name evidence="4" type="ORF">A3F03_01410</name>
</gene>
<dbReference type="NCBIfam" id="TIGR00086">
    <property type="entry name" value="smpB"/>
    <property type="match status" value="1"/>
</dbReference>
<proteinExistence type="inferred from homology"/>
<accession>A0A1F7I4S0</accession>
<organism evidence="4 5">
    <name type="scientific">Candidatus Roizmanbacteria bacterium RIFCSPHIGHO2_12_FULL_41_11</name>
    <dbReference type="NCBI Taxonomy" id="1802052"/>
    <lineage>
        <taxon>Bacteria</taxon>
        <taxon>Candidatus Roizmaniibacteriota</taxon>
    </lineage>
</organism>
<dbReference type="GO" id="GO:0005829">
    <property type="term" value="C:cytosol"/>
    <property type="evidence" value="ECO:0007669"/>
    <property type="project" value="TreeGrafter"/>
</dbReference>
<evidence type="ECO:0000256" key="2">
    <source>
        <dbReference type="ARBA" id="ARBA00022884"/>
    </source>
</evidence>
<dbReference type="PANTHER" id="PTHR30308:SF2">
    <property type="entry name" value="SSRA-BINDING PROTEIN"/>
    <property type="match status" value="1"/>
</dbReference>
<dbReference type="Proteomes" id="UP000176803">
    <property type="component" value="Unassembled WGS sequence"/>
</dbReference>
<dbReference type="PANTHER" id="PTHR30308">
    <property type="entry name" value="TMRNA-BINDING COMPONENT OF TRANS-TRANSLATION TAGGING COMPLEX"/>
    <property type="match status" value="1"/>
</dbReference>
<dbReference type="GO" id="GO:0070929">
    <property type="term" value="P:trans-translation"/>
    <property type="evidence" value="ECO:0007669"/>
    <property type="project" value="UniProtKB-UniRule"/>
</dbReference>
<dbReference type="InterPro" id="IPR000037">
    <property type="entry name" value="SsrA-bd_prot"/>
</dbReference>
<dbReference type="Pfam" id="PF01668">
    <property type="entry name" value="SmpB"/>
    <property type="match status" value="1"/>
</dbReference>
<evidence type="ECO:0000313" key="5">
    <source>
        <dbReference type="Proteomes" id="UP000176803"/>
    </source>
</evidence>
<comment type="subcellular location">
    <subcellularLocation>
        <location evidence="3">Cytoplasm</location>
    </subcellularLocation>
    <text evidence="3">The tmRNA-SmpB complex associates with stalled 70S ribosomes.</text>
</comment>
<protein>
    <recommendedName>
        <fullName evidence="3">SsrA-binding protein</fullName>
    </recommendedName>
    <alternativeName>
        <fullName evidence="3">Small protein B</fullName>
    </alternativeName>
</protein>
<dbReference type="SUPFAM" id="SSF74982">
    <property type="entry name" value="Small protein B (SmpB)"/>
    <property type="match status" value="1"/>
</dbReference>
<evidence type="ECO:0000313" key="4">
    <source>
        <dbReference type="EMBL" id="OGK38364.1"/>
    </source>
</evidence>